<dbReference type="SUPFAM" id="SSF51905">
    <property type="entry name" value="FAD/NAD(P)-binding domain"/>
    <property type="match status" value="1"/>
</dbReference>
<evidence type="ECO:0000313" key="8">
    <source>
        <dbReference type="EMBL" id="MCC2028873.1"/>
    </source>
</evidence>
<accession>A0A9X1S0M3</accession>
<dbReference type="AlphaFoldDB" id="A0A9X1S0M3"/>
<comment type="similarity">
    <text evidence="2">Belongs to the GMC oxidoreductase family.</text>
</comment>
<evidence type="ECO:0000256" key="3">
    <source>
        <dbReference type="ARBA" id="ARBA00022630"/>
    </source>
</evidence>
<dbReference type="PANTHER" id="PTHR42784">
    <property type="entry name" value="PYRANOSE 2-OXIDASE"/>
    <property type="match status" value="1"/>
</dbReference>
<dbReference type="InterPro" id="IPR051473">
    <property type="entry name" value="P2Ox-like"/>
</dbReference>
<feature type="domain" description="Glucose-methanol-choline oxidoreductase C-terminal" evidence="7">
    <location>
        <begin position="370"/>
        <end position="488"/>
    </location>
</feature>
<dbReference type="PANTHER" id="PTHR42784:SF1">
    <property type="entry name" value="PYRANOSE 2-OXIDASE"/>
    <property type="match status" value="1"/>
</dbReference>
<dbReference type="Gene3D" id="3.50.50.60">
    <property type="entry name" value="FAD/NAD(P)-binding domain"/>
    <property type="match status" value="3"/>
</dbReference>
<evidence type="ECO:0000256" key="2">
    <source>
        <dbReference type="ARBA" id="ARBA00010790"/>
    </source>
</evidence>
<dbReference type="InterPro" id="IPR036188">
    <property type="entry name" value="FAD/NAD-bd_sf"/>
</dbReference>
<protein>
    <submittedName>
        <fullName evidence="8">GMC family oxidoreductase N-terminal domain-containing protein</fullName>
    </submittedName>
</protein>
<evidence type="ECO:0000256" key="1">
    <source>
        <dbReference type="ARBA" id="ARBA00001974"/>
    </source>
</evidence>
<evidence type="ECO:0000259" key="6">
    <source>
        <dbReference type="Pfam" id="PF00732"/>
    </source>
</evidence>
<dbReference type="RefSeq" id="WP_227530074.1">
    <property type="nucleotide sequence ID" value="NZ_JAGTTM010000001.1"/>
</dbReference>
<keyword evidence="5" id="KW-0560">Oxidoreductase</keyword>
<organism evidence="8 9">
    <name type="scientific">Microbacterium tenebrionis</name>
    <dbReference type="NCBI Taxonomy" id="2830665"/>
    <lineage>
        <taxon>Bacteria</taxon>
        <taxon>Bacillati</taxon>
        <taxon>Actinomycetota</taxon>
        <taxon>Actinomycetes</taxon>
        <taxon>Micrococcales</taxon>
        <taxon>Microbacteriaceae</taxon>
        <taxon>Microbacterium</taxon>
    </lineage>
</organism>
<dbReference type="Pfam" id="PF05199">
    <property type="entry name" value="GMC_oxred_C"/>
    <property type="match status" value="1"/>
</dbReference>
<dbReference type="GO" id="GO:0050660">
    <property type="term" value="F:flavin adenine dinucleotide binding"/>
    <property type="evidence" value="ECO:0007669"/>
    <property type="project" value="InterPro"/>
</dbReference>
<dbReference type="InterPro" id="IPR007867">
    <property type="entry name" value="GMC_OxRtase_C"/>
</dbReference>
<comment type="cofactor">
    <cofactor evidence="1">
        <name>FAD</name>
        <dbReference type="ChEBI" id="CHEBI:57692"/>
    </cofactor>
</comment>
<name>A0A9X1S0M3_9MICO</name>
<gene>
    <name evidence="8" type="ORF">KEC56_04960</name>
</gene>
<feature type="domain" description="Glucose-methanol-choline oxidoreductase N-terminal" evidence="6">
    <location>
        <begin position="232"/>
        <end position="297"/>
    </location>
</feature>
<evidence type="ECO:0000259" key="7">
    <source>
        <dbReference type="Pfam" id="PF05199"/>
    </source>
</evidence>
<proteinExistence type="inferred from homology"/>
<keyword evidence="3" id="KW-0285">Flavoprotein</keyword>
<comment type="caution">
    <text evidence="8">The sequence shown here is derived from an EMBL/GenBank/DDBJ whole genome shotgun (WGS) entry which is preliminary data.</text>
</comment>
<dbReference type="GO" id="GO:0016614">
    <property type="term" value="F:oxidoreductase activity, acting on CH-OH group of donors"/>
    <property type="evidence" value="ECO:0007669"/>
    <property type="project" value="InterPro"/>
</dbReference>
<dbReference type="SUPFAM" id="SSF54373">
    <property type="entry name" value="FAD-linked reductases, C-terminal domain"/>
    <property type="match status" value="1"/>
</dbReference>
<keyword evidence="9" id="KW-1185">Reference proteome</keyword>
<sequence>MDINTASSQVWDLVIVGSGPAGAAVAAAVHGAAPDRSVLVVEAGPAMSAHPGEHLVEADEDALRVAFETLMRRARQIDYVSNAGAVLGDGDGWSPDGTGIFPAAYLGHDTAEFPGASISWNIGGMGIHWAAASPTPYGDEVPAFARADYGEDLHEAQRLLRVGSRTYSGNPFEPKILEALRAALPSPVSERRAQSMPLAGVAHARGVFARTGPRDIAPMVFDGSSDRTGLLAATLVTGVNHRRGTATGVSVRSLTTGEEREIDALAVVVAADTLRTPQLLWASGVRPEALGLYLNEHSSIDGDVVVDPRRLGLSGTAAPSSHPNEPFVGVYWSPSIGEERPTHGQMMERSDDVLGHRIGMSWYTSTDLRRENRLEFSDARRDALGMPVLIARFAYSDDDLARIERLRDVQKRAAVAIGDFTPGDSLTLAPGSSLHYTGTVRLGAHDDGTSVADPDGRVWGFTNLYVAGNGAIPTALTCNSTLMGIVLAVRTARAIAARD</sequence>
<evidence type="ECO:0000313" key="9">
    <source>
        <dbReference type="Proteomes" id="UP001139289"/>
    </source>
</evidence>
<dbReference type="Pfam" id="PF00732">
    <property type="entry name" value="GMC_oxred_N"/>
    <property type="match status" value="1"/>
</dbReference>
<evidence type="ECO:0000256" key="5">
    <source>
        <dbReference type="ARBA" id="ARBA00023002"/>
    </source>
</evidence>
<dbReference type="Proteomes" id="UP001139289">
    <property type="component" value="Unassembled WGS sequence"/>
</dbReference>
<reference evidence="8" key="1">
    <citation type="submission" date="2021-04" db="EMBL/GenBank/DDBJ databases">
        <title>Microbacterium tenobrionis sp. nov. and Microbacterium allomyrinae sp. nov., isolated from larvae of Tenobrio molitor and Allomyrina dichotoma, respectively.</title>
        <authorList>
            <person name="Lee S.D."/>
        </authorList>
    </citation>
    <scope>NUCLEOTIDE SEQUENCE</scope>
    <source>
        <strain evidence="8">YMB-B2</strain>
    </source>
</reference>
<keyword evidence="4" id="KW-0274">FAD</keyword>
<evidence type="ECO:0000256" key="4">
    <source>
        <dbReference type="ARBA" id="ARBA00022827"/>
    </source>
</evidence>
<dbReference type="EMBL" id="JAGTTM010000001">
    <property type="protein sequence ID" value="MCC2028873.1"/>
    <property type="molecule type" value="Genomic_DNA"/>
</dbReference>
<dbReference type="InterPro" id="IPR000172">
    <property type="entry name" value="GMC_OxRdtase_N"/>
</dbReference>